<dbReference type="PANTHER" id="PTHR34937:SF2">
    <property type="entry name" value="OS08G0559800 PROTEIN"/>
    <property type="match status" value="1"/>
</dbReference>
<dbReference type="InterPro" id="IPR040300">
    <property type="entry name" value="At3g49055-like"/>
</dbReference>
<evidence type="ECO:0000256" key="1">
    <source>
        <dbReference type="SAM" id="Coils"/>
    </source>
</evidence>
<dbReference type="AlphaFoldDB" id="A0A9Q0F4X3"/>
<proteinExistence type="predicted"/>
<reference evidence="3" key="2">
    <citation type="journal article" date="2023" name="Plants (Basel)">
        <title>Annotation of the Turnera subulata (Passifloraceae) Draft Genome Reveals the S-Locus Evolved after the Divergence of Turneroideae from Passifloroideae in a Stepwise Manner.</title>
        <authorList>
            <person name="Henning P.M."/>
            <person name="Roalson E.H."/>
            <person name="Mir W."/>
            <person name="McCubbin A.G."/>
            <person name="Shore J.S."/>
        </authorList>
    </citation>
    <scope>NUCLEOTIDE SEQUENCE</scope>
    <source>
        <strain evidence="3">F60SS</strain>
    </source>
</reference>
<dbReference type="PANTHER" id="PTHR34937">
    <property type="entry name" value="OS08G0559800 PROTEIN"/>
    <property type="match status" value="1"/>
</dbReference>
<comment type="caution">
    <text evidence="3">The sequence shown here is derived from an EMBL/GenBank/DDBJ whole genome shotgun (WGS) entry which is preliminary data.</text>
</comment>
<sequence length="475" mass="54212">MEETTRSVPQGQGEVVESTPVPKQPRRNIHTQDMINQHQHFLTKALAPLRCVEDHLARILDCFHVETPTERPSVLLLQQHNDENHYESNWRAEQALDEMMNRVIRLAIDAENKANEYAHNNNKEKRELENSVASLTEENRDVNTLLRVALAEKEAVEKSCSKLKENTTTTTTADHLRRVPLLQIAERGLHIVGFGFMMPSGTTTTTTTTTDHHVSVEEEEVHTSASASSITSTPSSSNSDHIIDEPAQEVATLASTVERIMKNLRLEISHLRTSLEDSRSDTERLQSLAMKQAQDIADNNLYIQELEARNTVLTEKVEQLQMEIQETEAELARWRRACELEVEAGKNEIQERDQLLKHCKSLLFGQIVILRRELEKTKSALDTSNGKLKLKEELAAAAIAAQEAAERSIQASDRKARVLHERIEELMKQLEEVESRERSHLKLRHICWPWRGPKVNPTNVRRLLPEMQSFFHSIA</sequence>
<feature type="coiled-coil region" evidence="1">
    <location>
        <begin position="261"/>
        <end position="337"/>
    </location>
</feature>
<dbReference type="Proteomes" id="UP001141552">
    <property type="component" value="Unassembled WGS sequence"/>
</dbReference>
<evidence type="ECO:0000313" key="4">
    <source>
        <dbReference type="Proteomes" id="UP001141552"/>
    </source>
</evidence>
<gene>
    <name evidence="3" type="ORF">Tsubulata_014980</name>
</gene>
<feature type="region of interest" description="Disordered" evidence="2">
    <location>
        <begin position="1"/>
        <end position="26"/>
    </location>
</feature>
<organism evidence="3 4">
    <name type="scientific">Turnera subulata</name>
    <dbReference type="NCBI Taxonomy" id="218843"/>
    <lineage>
        <taxon>Eukaryota</taxon>
        <taxon>Viridiplantae</taxon>
        <taxon>Streptophyta</taxon>
        <taxon>Embryophyta</taxon>
        <taxon>Tracheophyta</taxon>
        <taxon>Spermatophyta</taxon>
        <taxon>Magnoliopsida</taxon>
        <taxon>eudicotyledons</taxon>
        <taxon>Gunneridae</taxon>
        <taxon>Pentapetalae</taxon>
        <taxon>rosids</taxon>
        <taxon>fabids</taxon>
        <taxon>Malpighiales</taxon>
        <taxon>Passifloraceae</taxon>
        <taxon>Turnera</taxon>
    </lineage>
</organism>
<reference evidence="3" key="1">
    <citation type="submission" date="2022-02" db="EMBL/GenBank/DDBJ databases">
        <authorList>
            <person name="Henning P.M."/>
            <person name="McCubbin A.G."/>
            <person name="Shore J.S."/>
        </authorList>
    </citation>
    <scope>NUCLEOTIDE SEQUENCE</scope>
    <source>
        <strain evidence="3">F60SS</strain>
        <tissue evidence="3">Leaves</tissue>
    </source>
</reference>
<feature type="coiled-coil region" evidence="1">
    <location>
        <begin position="387"/>
        <end position="443"/>
    </location>
</feature>
<keyword evidence="1" id="KW-0175">Coiled coil</keyword>
<feature type="region of interest" description="Disordered" evidence="2">
    <location>
        <begin position="218"/>
        <end position="241"/>
    </location>
</feature>
<evidence type="ECO:0000313" key="3">
    <source>
        <dbReference type="EMBL" id="KAJ4824959.1"/>
    </source>
</evidence>
<evidence type="ECO:0000256" key="2">
    <source>
        <dbReference type="SAM" id="MobiDB-lite"/>
    </source>
</evidence>
<keyword evidence="4" id="KW-1185">Reference proteome</keyword>
<accession>A0A9Q0F4X3</accession>
<feature type="compositionally biased region" description="Low complexity" evidence="2">
    <location>
        <begin position="223"/>
        <end position="239"/>
    </location>
</feature>
<dbReference type="OrthoDB" id="1925974at2759"/>
<feature type="compositionally biased region" description="Polar residues" evidence="2">
    <location>
        <begin position="1"/>
        <end position="10"/>
    </location>
</feature>
<dbReference type="EMBL" id="JAKUCV010007045">
    <property type="protein sequence ID" value="KAJ4824959.1"/>
    <property type="molecule type" value="Genomic_DNA"/>
</dbReference>
<feature type="coiled-coil region" evidence="1">
    <location>
        <begin position="107"/>
        <end position="166"/>
    </location>
</feature>
<name>A0A9Q0F4X3_9ROSI</name>
<protein>
    <submittedName>
        <fullName evidence="3">Uncharacterized protein</fullName>
    </submittedName>
</protein>